<dbReference type="EMBL" id="JBHRXV010000001">
    <property type="protein sequence ID" value="MFC3711455.1"/>
    <property type="molecule type" value="Genomic_DNA"/>
</dbReference>
<evidence type="ECO:0000313" key="3">
    <source>
        <dbReference type="Proteomes" id="UP001595615"/>
    </source>
</evidence>
<accession>A0ABV7X7P7</accession>
<dbReference type="InterPro" id="IPR021354">
    <property type="entry name" value="DUF2975"/>
</dbReference>
<gene>
    <name evidence="2" type="ORF">ACFOMD_02665</name>
</gene>
<dbReference type="Pfam" id="PF11188">
    <property type="entry name" value="DUF2975"/>
    <property type="match status" value="1"/>
</dbReference>
<feature type="transmembrane region" description="Helical" evidence="1">
    <location>
        <begin position="133"/>
        <end position="152"/>
    </location>
</feature>
<dbReference type="RefSeq" id="WP_380856390.1">
    <property type="nucleotide sequence ID" value="NZ_JBHRXV010000001.1"/>
</dbReference>
<dbReference type="Proteomes" id="UP001595615">
    <property type="component" value="Unassembled WGS sequence"/>
</dbReference>
<protein>
    <submittedName>
        <fullName evidence="2">DUF2975 domain-containing protein</fullName>
    </submittedName>
</protein>
<reference evidence="3" key="1">
    <citation type="journal article" date="2019" name="Int. J. Syst. Evol. Microbiol.">
        <title>The Global Catalogue of Microorganisms (GCM) 10K type strain sequencing project: providing services to taxonomists for standard genome sequencing and annotation.</title>
        <authorList>
            <consortium name="The Broad Institute Genomics Platform"/>
            <consortium name="The Broad Institute Genome Sequencing Center for Infectious Disease"/>
            <person name="Wu L."/>
            <person name="Ma J."/>
        </authorList>
    </citation>
    <scope>NUCLEOTIDE SEQUENCE [LARGE SCALE GENOMIC DNA]</scope>
    <source>
        <strain evidence="3">KCTC 42644</strain>
    </source>
</reference>
<keyword evidence="1" id="KW-0812">Transmembrane</keyword>
<feature type="transmembrane region" description="Helical" evidence="1">
    <location>
        <begin position="97"/>
        <end position="121"/>
    </location>
</feature>
<feature type="transmembrane region" description="Helical" evidence="1">
    <location>
        <begin position="57"/>
        <end position="77"/>
    </location>
</feature>
<keyword evidence="1" id="KW-0472">Membrane</keyword>
<organism evidence="2 3">
    <name type="scientific">Sphingoaurantiacus capsulatus</name>
    <dbReference type="NCBI Taxonomy" id="1771310"/>
    <lineage>
        <taxon>Bacteria</taxon>
        <taxon>Pseudomonadati</taxon>
        <taxon>Pseudomonadota</taxon>
        <taxon>Alphaproteobacteria</taxon>
        <taxon>Sphingomonadales</taxon>
        <taxon>Sphingosinicellaceae</taxon>
        <taxon>Sphingoaurantiacus</taxon>
    </lineage>
</organism>
<proteinExistence type="predicted"/>
<evidence type="ECO:0000313" key="2">
    <source>
        <dbReference type="EMBL" id="MFC3711455.1"/>
    </source>
</evidence>
<comment type="caution">
    <text evidence="2">The sequence shown here is derived from an EMBL/GenBank/DDBJ whole genome shotgun (WGS) entry which is preliminary data.</text>
</comment>
<keyword evidence="1" id="KW-1133">Transmembrane helix</keyword>
<evidence type="ECO:0000256" key="1">
    <source>
        <dbReference type="SAM" id="Phobius"/>
    </source>
</evidence>
<keyword evidence="3" id="KW-1185">Reference proteome</keyword>
<sequence>MPIAYVALRILLVANRLSGLAILALLTATFVAPDWTMTALGITAESSIRTMLPGLQAIAGLGLLAVLLNDIVIRHLLEIVRTVGRGDPFTAANAHRLLAMAWLLLGLQVISLIVGAIGKAIETAANPLNLDAGFSPAGWLGVLLTFVLAGIFSEGTKMRDDLDGTI</sequence>
<name>A0ABV7X7P7_9SPHN</name>